<dbReference type="EMBL" id="CWJI01000019">
    <property type="protein sequence ID" value="CRY56935.1"/>
    <property type="molecule type" value="Genomic_DNA"/>
</dbReference>
<keyword evidence="1" id="KW-0812">Transmembrane</keyword>
<keyword evidence="1" id="KW-0472">Membrane</keyword>
<keyword evidence="1" id="KW-1133">Transmembrane helix</keyword>
<gene>
    <name evidence="2" type="ORF">ERS008476_03982</name>
</gene>
<dbReference type="AlphaFoldDB" id="A0A0H5M0T2"/>
<dbReference type="Proteomes" id="UP000043316">
    <property type="component" value="Unassembled WGS sequence"/>
</dbReference>
<name>A0A0H5M0T2_YERIN</name>
<accession>A0A0H5M0T2</accession>
<evidence type="ECO:0000313" key="3">
    <source>
        <dbReference type="Proteomes" id="UP000043316"/>
    </source>
</evidence>
<organism evidence="2 3">
    <name type="scientific">Yersinia intermedia</name>
    <dbReference type="NCBI Taxonomy" id="631"/>
    <lineage>
        <taxon>Bacteria</taxon>
        <taxon>Pseudomonadati</taxon>
        <taxon>Pseudomonadota</taxon>
        <taxon>Gammaproteobacteria</taxon>
        <taxon>Enterobacterales</taxon>
        <taxon>Yersiniaceae</taxon>
        <taxon>Yersinia</taxon>
    </lineage>
</organism>
<evidence type="ECO:0000256" key="1">
    <source>
        <dbReference type="SAM" id="Phobius"/>
    </source>
</evidence>
<dbReference type="RefSeq" id="WP_053010346.1">
    <property type="nucleotide sequence ID" value="NZ_CWJI01000019.1"/>
</dbReference>
<sequence length="168" mass="18819">MKIKMINYTFAIYAIAISLLLLISAWFGIPAFFLRDSLNIYCVSSYSAPSLPEKTSANGTLLIRLGKNNKGSFSISGTLNQEGNNPPIAKKLILREVIFDYAVEGNGFITIHNTKLTRSASDKISDEFFNQNVWDLSRLSRQLKIIRIKNAWLFGSSFSPTVMCVNKI</sequence>
<feature type="transmembrane region" description="Helical" evidence="1">
    <location>
        <begin position="12"/>
        <end position="34"/>
    </location>
</feature>
<reference evidence="3" key="1">
    <citation type="submission" date="2015-03" db="EMBL/GenBank/DDBJ databases">
        <authorList>
            <consortium name="Pathogen Informatics"/>
        </authorList>
    </citation>
    <scope>NUCLEOTIDE SEQUENCE [LARGE SCALE GENOMIC DNA]</scope>
    <source>
        <strain evidence="3">R148</strain>
    </source>
</reference>
<proteinExistence type="predicted"/>
<evidence type="ECO:0000313" key="2">
    <source>
        <dbReference type="EMBL" id="CRY56935.1"/>
    </source>
</evidence>
<protein>
    <submittedName>
        <fullName evidence="2">Uncharacterized protein</fullName>
    </submittedName>
</protein>